<proteinExistence type="predicted"/>
<gene>
    <name evidence="5" type="ORF">AOXY_G23706</name>
</gene>
<dbReference type="InterPro" id="IPR050440">
    <property type="entry name" value="Laminin/Netrin_ECM"/>
</dbReference>
<accession>A0AAD8CW20</accession>
<dbReference type="Gene3D" id="2.60.120.260">
    <property type="entry name" value="Galactose-binding domain-like"/>
    <property type="match status" value="1"/>
</dbReference>
<protein>
    <recommendedName>
        <fullName evidence="4">Laminin N-terminal domain-containing protein</fullName>
    </recommendedName>
</protein>
<organism evidence="5 6">
    <name type="scientific">Acipenser oxyrinchus oxyrinchus</name>
    <dbReference type="NCBI Taxonomy" id="40147"/>
    <lineage>
        <taxon>Eukaryota</taxon>
        <taxon>Metazoa</taxon>
        <taxon>Chordata</taxon>
        <taxon>Craniata</taxon>
        <taxon>Vertebrata</taxon>
        <taxon>Euteleostomi</taxon>
        <taxon>Actinopterygii</taxon>
        <taxon>Chondrostei</taxon>
        <taxon>Acipenseriformes</taxon>
        <taxon>Acipenseridae</taxon>
        <taxon>Acipenser</taxon>
    </lineage>
</organism>
<dbReference type="GO" id="GO:0007411">
    <property type="term" value="P:axon guidance"/>
    <property type="evidence" value="ECO:0007669"/>
    <property type="project" value="TreeGrafter"/>
</dbReference>
<dbReference type="GO" id="GO:0034446">
    <property type="term" value="P:substrate adhesion-dependent cell spreading"/>
    <property type="evidence" value="ECO:0007669"/>
    <property type="project" value="TreeGrafter"/>
</dbReference>
<name>A0AAD8CW20_ACIOX</name>
<dbReference type="PANTHER" id="PTHR10574">
    <property type="entry name" value="NETRIN/LAMININ-RELATED"/>
    <property type="match status" value="1"/>
</dbReference>
<keyword evidence="1" id="KW-1015">Disulfide bond</keyword>
<dbReference type="PROSITE" id="PS51117">
    <property type="entry name" value="LAMININ_NTER"/>
    <property type="match status" value="1"/>
</dbReference>
<dbReference type="InterPro" id="IPR008211">
    <property type="entry name" value="Laminin_N"/>
</dbReference>
<keyword evidence="2" id="KW-0424">Laminin EGF-like domain</keyword>
<dbReference type="GO" id="GO:0009887">
    <property type="term" value="P:animal organ morphogenesis"/>
    <property type="evidence" value="ECO:0007669"/>
    <property type="project" value="TreeGrafter"/>
</dbReference>
<evidence type="ECO:0000313" key="6">
    <source>
        <dbReference type="Proteomes" id="UP001230051"/>
    </source>
</evidence>
<comment type="caution">
    <text evidence="5">The sequence shown here is derived from an EMBL/GenBank/DDBJ whole genome shotgun (WGS) entry which is preliminary data.</text>
</comment>
<dbReference type="EMBL" id="JAGXEW010000024">
    <property type="protein sequence ID" value="KAK1158678.1"/>
    <property type="molecule type" value="Genomic_DNA"/>
</dbReference>
<dbReference type="GO" id="GO:0016477">
    <property type="term" value="P:cell migration"/>
    <property type="evidence" value="ECO:0007669"/>
    <property type="project" value="TreeGrafter"/>
</dbReference>
<dbReference type="GO" id="GO:0070831">
    <property type="term" value="P:basement membrane assembly"/>
    <property type="evidence" value="ECO:0007669"/>
    <property type="project" value="TreeGrafter"/>
</dbReference>
<evidence type="ECO:0000256" key="1">
    <source>
        <dbReference type="ARBA" id="ARBA00023157"/>
    </source>
</evidence>
<dbReference type="PANTHER" id="PTHR10574:SF431">
    <property type="entry name" value="NETRIN-1"/>
    <property type="match status" value="1"/>
</dbReference>
<dbReference type="GO" id="GO:0043256">
    <property type="term" value="C:laminin complex"/>
    <property type="evidence" value="ECO:0007669"/>
    <property type="project" value="TreeGrafter"/>
</dbReference>
<dbReference type="GO" id="GO:0009888">
    <property type="term" value="P:tissue development"/>
    <property type="evidence" value="ECO:0007669"/>
    <property type="project" value="TreeGrafter"/>
</dbReference>
<sequence>MHHKGIPLFVLLEYFVCVQGVPDLRTLPVSRCDGRSCNPSVGNLATGRTVSTLSSCGQNGSELYCSYRTGTLRLPAPKCGKCNAQHPGTPTAAHMTDDFFSNPDAWWQSAAVNREELCLDLETEFYLTHVIVLFRLPRPAP</sequence>
<evidence type="ECO:0000256" key="3">
    <source>
        <dbReference type="SAM" id="SignalP"/>
    </source>
</evidence>
<evidence type="ECO:0000256" key="2">
    <source>
        <dbReference type="ARBA" id="ARBA00023292"/>
    </source>
</evidence>
<evidence type="ECO:0000259" key="4">
    <source>
        <dbReference type="PROSITE" id="PS51117"/>
    </source>
</evidence>
<feature type="signal peptide" evidence="3">
    <location>
        <begin position="1"/>
        <end position="20"/>
    </location>
</feature>
<feature type="chain" id="PRO_5041961285" description="Laminin N-terminal domain-containing protein" evidence="3">
    <location>
        <begin position="21"/>
        <end position="141"/>
    </location>
</feature>
<evidence type="ECO:0000313" key="5">
    <source>
        <dbReference type="EMBL" id="KAK1158678.1"/>
    </source>
</evidence>
<keyword evidence="3" id="KW-0732">Signal</keyword>
<keyword evidence="6" id="KW-1185">Reference proteome</keyword>
<dbReference type="Proteomes" id="UP001230051">
    <property type="component" value="Unassembled WGS sequence"/>
</dbReference>
<reference evidence="5" key="1">
    <citation type="submission" date="2022-02" db="EMBL/GenBank/DDBJ databases">
        <title>Atlantic sturgeon de novo genome assembly.</title>
        <authorList>
            <person name="Stock M."/>
            <person name="Klopp C."/>
            <person name="Guiguen Y."/>
            <person name="Cabau C."/>
            <person name="Parinello H."/>
            <person name="Santidrian Yebra-Pimentel E."/>
            <person name="Kuhl H."/>
            <person name="Dirks R.P."/>
            <person name="Guessner J."/>
            <person name="Wuertz S."/>
            <person name="Du K."/>
            <person name="Schartl M."/>
        </authorList>
    </citation>
    <scope>NUCLEOTIDE SEQUENCE</scope>
    <source>
        <strain evidence="5">STURGEONOMICS-FGT-2020</strain>
        <tissue evidence="5">Whole blood</tissue>
    </source>
</reference>
<dbReference type="AlphaFoldDB" id="A0AAD8CW20"/>
<dbReference type="Pfam" id="PF00055">
    <property type="entry name" value="Laminin_N"/>
    <property type="match status" value="1"/>
</dbReference>
<feature type="domain" description="Laminin N-terminal" evidence="4">
    <location>
        <begin position="33"/>
        <end position="141"/>
    </location>
</feature>